<protein>
    <submittedName>
        <fullName evidence="2">Glycosyltransferase</fullName>
    </submittedName>
</protein>
<dbReference type="Proteomes" id="UP001259659">
    <property type="component" value="Unassembled WGS sequence"/>
</dbReference>
<dbReference type="CDD" id="cd06433">
    <property type="entry name" value="GT_2_WfgS_like"/>
    <property type="match status" value="1"/>
</dbReference>
<comment type="caution">
    <text evidence="2">The sequence shown here is derived from an EMBL/GenBank/DDBJ whole genome shotgun (WGS) entry which is preliminary data.</text>
</comment>
<dbReference type="PANTHER" id="PTHR22916:SF3">
    <property type="entry name" value="UDP-GLCNAC:BETAGAL BETA-1,3-N-ACETYLGLUCOSAMINYLTRANSFERASE-LIKE PROTEIN 1"/>
    <property type="match status" value="1"/>
</dbReference>
<keyword evidence="3" id="KW-1185">Reference proteome</keyword>
<name>A0ABU2FGG0_9EURY</name>
<dbReference type="InterPro" id="IPR001173">
    <property type="entry name" value="Glyco_trans_2-like"/>
</dbReference>
<evidence type="ECO:0000313" key="3">
    <source>
        <dbReference type="Proteomes" id="UP001259659"/>
    </source>
</evidence>
<organism evidence="2 3">
    <name type="scientific">Haloarcula saliterrae</name>
    <dbReference type="NCBI Taxonomy" id="2950534"/>
    <lineage>
        <taxon>Archaea</taxon>
        <taxon>Methanobacteriati</taxon>
        <taxon>Methanobacteriota</taxon>
        <taxon>Stenosarchaea group</taxon>
        <taxon>Halobacteria</taxon>
        <taxon>Halobacteriales</taxon>
        <taxon>Haloarculaceae</taxon>
        <taxon>Haloarcula</taxon>
    </lineage>
</organism>
<feature type="domain" description="Glycosyltransferase 2-like" evidence="1">
    <location>
        <begin position="4"/>
        <end position="134"/>
    </location>
</feature>
<gene>
    <name evidence="2" type="ORF">NDI56_18240</name>
</gene>
<reference evidence="2 3" key="1">
    <citation type="submission" date="2022-06" db="EMBL/GenBank/DDBJ databases">
        <title>Haloarcula sp. a new haloarchaeum isolate from saline soil.</title>
        <authorList>
            <person name="Strakova D."/>
            <person name="Galisteo C."/>
            <person name="Sanchez-Porro C."/>
            <person name="Ventosa A."/>
        </authorList>
    </citation>
    <scope>NUCLEOTIDE SEQUENCE [LARGE SCALE GENOMIC DNA]</scope>
    <source>
        <strain evidence="2 3">S1CR25-12</strain>
    </source>
</reference>
<dbReference type="Pfam" id="PF00535">
    <property type="entry name" value="Glycos_transf_2"/>
    <property type="match status" value="1"/>
</dbReference>
<evidence type="ECO:0000259" key="1">
    <source>
        <dbReference type="Pfam" id="PF00535"/>
    </source>
</evidence>
<accession>A0ABU2FGG0</accession>
<dbReference type="SUPFAM" id="SSF53448">
    <property type="entry name" value="Nucleotide-diphospho-sugar transferases"/>
    <property type="match status" value="1"/>
</dbReference>
<dbReference type="Gene3D" id="3.90.550.10">
    <property type="entry name" value="Spore Coat Polysaccharide Biosynthesis Protein SpsA, Chain A"/>
    <property type="match status" value="1"/>
</dbReference>
<dbReference type="RefSeq" id="WP_310921167.1">
    <property type="nucleotide sequence ID" value="NZ_JAMQON010000006.1"/>
</dbReference>
<dbReference type="InterPro" id="IPR029044">
    <property type="entry name" value="Nucleotide-diphossugar_trans"/>
</dbReference>
<dbReference type="EMBL" id="JAMQON010000006">
    <property type="protein sequence ID" value="MDS0261344.1"/>
    <property type="molecule type" value="Genomic_DNA"/>
</dbReference>
<evidence type="ECO:0000313" key="2">
    <source>
        <dbReference type="EMBL" id="MDS0261344.1"/>
    </source>
</evidence>
<dbReference type="PANTHER" id="PTHR22916">
    <property type="entry name" value="GLYCOSYLTRANSFERASE"/>
    <property type="match status" value="1"/>
</dbReference>
<proteinExistence type="predicted"/>
<sequence length="261" mass="29920">MDFSIVTPVYNDPRIRSTIDSVRAQRTDFDVEHVVVDGQSTDETVGIIERSRDEIDTLVRQDDDGVYDAMNTGIEAATGDVVGILNADDRYQDAAVLQDIHDRLRETGAETAYGDLVYVDDSDDVVRYWESGQFRPYKFYLGWLPPHPTFFVRRSLYERYGTFDKSLHIAGDYELMLRLLRKHDVSTAYVDRVLVRMANGGQSNESVGNMLLAVREMYDSWRKHRLAGRYVAPFLHPVEKLPQFVRDPPGDAVETQLFTRS</sequence>